<proteinExistence type="predicted"/>
<dbReference type="Gene3D" id="1.20.5.170">
    <property type="match status" value="1"/>
</dbReference>
<comment type="caution">
    <text evidence="2">The sequence shown here is derived from an EMBL/GenBank/DDBJ whole genome shotgun (WGS) entry which is preliminary data.</text>
</comment>
<dbReference type="AlphaFoldDB" id="A0A250X0Y2"/>
<protein>
    <submittedName>
        <fullName evidence="2">Uncharacterized protein</fullName>
    </submittedName>
</protein>
<name>A0A250X0Y2_9CHLO</name>
<evidence type="ECO:0000256" key="1">
    <source>
        <dbReference type="SAM" id="Coils"/>
    </source>
</evidence>
<keyword evidence="3" id="KW-1185">Reference proteome</keyword>
<sequence>MNVHCKLLGRSYVRKVAITNLRAQSLGAQVRRLPPCRSWLKEWFGINPNAEILEKLSAMQTDLSEVKKEVSEVKKEVSEVKKEVSEVKKEVSEVKKEVSRLERSSGKILEVASRSEIRQIVGVGASKLRLVQSILDVRGLLPANDERPILNEEDPILNNIIGKLMGTNSTSIETPTNEFLEAITCDLKALSIGGNKDVELEILGRRYKEKCLNDSDGSLTKMEVLKTFIGALEADEGKEGRLKETLVRFKRYLEASPEKRMSQLCDPDGLGLCLALFLSAKESKALNKKSPILQLCEEILELDVQGEVIVTNNIANIWTGEIKSSSKSLKVAKEQLEKRLDLLEWAVRSAWPEVEHCTRRGKIFIPESEAEINLPARTRISGRGTNTIFDIILL</sequence>
<evidence type="ECO:0000313" key="3">
    <source>
        <dbReference type="Proteomes" id="UP000232323"/>
    </source>
</evidence>
<evidence type="ECO:0000313" key="2">
    <source>
        <dbReference type="EMBL" id="GAX76589.1"/>
    </source>
</evidence>
<accession>A0A250X0Y2</accession>
<gene>
    <name evidence="2" type="ORF">CEUSTIGMA_g4035.t1</name>
</gene>
<feature type="coiled-coil region" evidence="1">
    <location>
        <begin position="49"/>
        <end position="104"/>
    </location>
</feature>
<dbReference type="EMBL" id="BEGY01000018">
    <property type="protein sequence ID" value="GAX76589.1"/>
    <property type="molecule type" value="Genomic_DNA"/>
</dbReference>
<organism evidence="2 3">
    <name type="scientific">Chlamydomonas eustigma</name>
    <dbReference type="NCBI Taxonomy" id="1157962"/>
    <lineage>
        <taxon>Eukaryota</taxon>
        <taxon>Viridiplantae</taxon>
        <taxon>Chlorophyta</taxon>
        <taxon>core chlorophytes</taxon>
        <taxon>Chlorophyceae</taxon>
        <taxon>CS clade</taxon>
        <taxon>Chlamydomonadales</taxon>
        <taxon>Chlamydomonadaceae</taxon>
        <taxon>Chlamydomonas</taxon>
    </lineage>
</organism>
<dbReference type="Proteomes" id="UP000232323">
    <property type="component" value="Unassembled WGS sequence"/>
</dbReference>
<reference evidence="2 3" key="1">
    <citation type="submission" date="2017-08" db="EMBL/GenBank/DDBJ databases">
        <title>Acidophilic green algal genome provides insights into adaptation to an acidic environment.</title>
        <authorList>
            <person name="Hirooka S."/>
            <person name="Hirose Y."/>
            <person name="Kanesaki Y."/>
            <person name="Higuchi S."/>
            <person name="Fujiwara T."/>
            <person name="Onuma R."/>
            <person name="Era A."/>
            <person name="Ohbayashi R."/>
            <person name="Uzuka A."/>
            <person name="Nozaki H."/>
            <person name="Yoshikawa H."/>
            <person name="Miyagishima S.Y."/>
        </authorList>
    </citation>
    <scope>NUCLEOTIDE SEQUENCE [LARGE SCALE GENOMIC DNA]</scope>
    <source>
        <strain evidence="2 3">NIES-2499</strain>
    </source>
</reference>
<keyword evidence="1" id="KW-0175">Coiled coil</keyword>